<evidence type="ECO:0000256" key="9">
    <source>
        <dbReference type="RuleBase" id="RU003722"/>
    </source>
</evidence>
<evidence type="ECO:0000313" key="14">
    <source>
        <dbReference type="WBParaSite" id="Pan_g1722.t1"/>
    </source>
</evidence>
<reference evidence="13" key="1">
    <citation type="journal article" date="2013" name="Genetics">
        <title>The draft genome and transcriptome of Panagrellus redivivus are shaped by the harsh demands of a free-living lifestyle.</title>
        <authorList>
            <person name="Srinivasan J."/>
            <person name="Dillman A.R."/>
            <person name="Macchietto M.G."/>
            <person name="Heikkinen L."/>
            <person name="Lakso M."/>
            <person name="Fracchia K.M."/>
            <person name="Antoshechkin I."/>
            <person name="Mortazavi A."/>
            <person name="Wong G."/>
            <person name="Sternberg P.W."/>
        </authorList>
    </citation>
    <scope>NUCLEOTIDE SEQUENCE [LARGE SCALE GENOMIC DNA]</scope>
    <source>
        <strain evidence="13">MT8872</strain>
    </source>
</reference>
<evidence type="ECO:0000256" key="8">
    <source>
        <dbReference type="ARBA" id="ARBA00023201"/>
    </source>
</evidence>
<evidence type="ECO:0000313" key="13">
    <source>
        <dbReference type="Proteomes" id="UP000492821"/>
    </source>
</evidence>
<feature type="transmembrane region" description="Helical" evidence="10">
    <location>
        <begin position="406"/>
        <end position="427"/>
    </location>
</feature>
<feature type="transmembrane region" description="Helical" evidence="10">
    <location>
        <begin position="84"/>
        <end position="102"/>
    </location>
</feature>
<dbReference type="GO" id="GO:0015385">
    <property type="term" value="F:sodium:proton antiporter activity"/>
    <property type="evidence" value="ECO:0007669"/>
    <property type="project" value="InterPro"/>
</dbReference>
<dbReference type="PANTHER" id="PTHR10110:SF98">
    <property type="entry name" value="SODIUM_HYDROGEN EXCHANGER"/>
    <property type="match status" value="1"/>
</dbReference>
<feature type="transmembrane region" description="Helical" evidence="10">
    <location>
        <begin position="176"/>
        <end position="198"/>
    </location>
</feature>
<dbReference type="PRINTS" id="PR01084">
    <property type="entry name" value="NAHEXCHNGR"/>
</dbReference>
<dbReference type="InterPro" id="IPR006153">
    <property type="entry name" value="Cation/H_exchanger_TM"/>
</dbReference>
<evidence type="ECO:0000256" key="6">
    <source>
        <dbReference type="ARBA" id="ARBA00023065"/>
    </source>
</evidence>
<evidence type="ECO:0000256" key="4">
    <source>
        <dbReference type="ARBA" id="ARBA00022989"/>
    </source>
</evidence>
<feature type="chain" id="PRO_5029010305" description="Sodium/hydrogen exchanger" evidence="11">
    <location>
        <begin position="29"/>
        <end position="634"/>
    </location>
</feature>
<keyword evidence="3 9" id="KW-0812">Transmembrane</keyword>
<dbReference type="Gene3D" id="6.10.140.1330">
    <property type="match status" value="1"/>
</dbReference>
<feature type="transmembrane region" description="Helical" evidence="10">
    <location>
        <begin position="142"/>
        <end position="170"/>
    </location>
</feature>
<feature type="domain" description="Cation/H+ exchanger transmembrane" evidence="12">
    <location>
        <begin position="61"/>
        <end position="457"/>
    </location>
</feature>
<keyword evidence="5" id="KW-0915">Sodium</keyword>
<keyword evidence="9" id="KW-0050">Antiport</keyword>
<accession>A0A7E4V829</accession>
<dbReference type="PANTHER" id="PTHR10110">
    <property type="entry name" value="SODIUM/HYDROGEN EXCHANGER"/>
    <property type="match status" value="1"/>
</dbReference>
<evidence type="ECO:0000256" key="10">
    <source>
        <dbReference type="SAM" id="Phobius"/>
    </source>
</evidence>
<keyword evidence="4 10" id="KW-1133">Transmembrane helix</keyword>
<dbReference type="Pfam" id="PF00999">
    <property type="entry name" value="Na_H_Exchanger"/>
    <property type="match status" value="1"/>
</dbReference>
<keyword evidence="13" id="KW-1185">Reference proteome</keyword>
<dbReference type="GO" id="GO:0098719">
    <property type="term" value="P:sodium ion import across plasma membrane"/>
    <property type="evidence" value="ECO:0007669"/>
    <property type="project" value="TreeGrafter"/>
</dbReference>
<dbReference type="Proteomes" id="UP000492821">
    <property type="component" value="Unassembled WGS sequence"/>
</dbReference>
<dbReference type="AlphaFoldDB" id="A0A7E4V829"/>
<evidence type="ECO:0000256" key="1">
    <source>
        <dbReference type="ARBA" id="ARBA00004141"/>
    </source>
</evidence>
<dbReference type="GO" id="GO:0005886">
    <property type="term" value="C:plasma membrane"/>
    <property type="evidence" value="ECO:0007669"/>
    <property type="project" value="TreeGrafter"/>
</dbReference>
<dbReference type="InterPro" id="IPR004709">
    <property type="entry name" value="NaH_exchanger"/>
</dbReference>
<name>A0A7E4V829_PANRE</name>
<dbReference type="WBParaSite" id="Pan_g1722.t1">
    <property type="protein sequence ID" value="Pan_g1722.t1"/>
    <property type="gene ID" value="Pan_g1722"/>
</dbReference>
<keyword evidence="6 9" id="KW-0406">Ion transport</keyword>
<proteinExistence type="inferred from homology"/>
<feature type="transmembrane region" description="Helical" evidence="10">
    <location>
        <begin position="276"/>
        <end position="296"/>
    </location>
</feature>
<evidence type="ECO:0000256" key="7">
    <source>
        <dbReference type="ARBA" id="ARBA00023136"/>
    </source>
</evidence>
<dbReference type="NCBIfam" id="TIGR00840">
    <property type="entry name" value="b_cpa1"/>
    <property type="match status" value="1"/>
</dbReference>
<feature type="transmembrane region" description="Helical" evidence="10">
    <location>
        <begin position="54"/>
        <end position="72"/>
    </location>
</feature>
<evidence type="ECO:0000256" key="11">
    <source>
        <dbReference type="SAM" id="SignalP"/>
    </source>
</evidence>
<evidence type="ECO:0000256" key="2">
    <source>
        <dbReference type="ARBA" id="ARBA00022448"/>
    </source>
</evidence>
<evidence type="ECO:0000256" key="3">
    <source>
        <dbReference type="ARBA" id="ARBA00022692"/>
    </source>
</evidence>
<dbReference type="GO" id="GO:0015386">
    <property type="term" value="F:potassium:proton antiporter activity"/>
    <property type="evidence" value="ECO:0007669"/>
    <property type="project" value="TreeGrafter"/>
</dbReference>
<dbReference type="InterPro" id="IPR018422">
    <property type="entry name" value="Cation/H_exchanger_CPA1"/>
</dbReference>
<feature type="signal peptide" evidence="11">
    <location>
        <begin position="1"/>
        <end position="28"/>
    </location>
</feature>
<reference evidence="14" key="2">
    <citation type="submission" date="2020-10" db="UniProtKB">
        <authorList>
            <consortium name="WormBaseParasite"/>
        </authorList>
    </citation>
    <scope>IDENTIFICATION</scope>
</reference>
<sequence length="634" mass="70114">MAHQRNTFSCGFVLVASIIVISIHQTVANAASETSDKPKHFQWNFNWSYVEATYIVTCWILLSSVAKIVFNVNKKFGETLPDTACLVGIGLLLGLLLTKCHVNKEFYKLDSTVFFLYLLPPIVFDAGYFMPNRALFENLDSVALFALVGTLFNTAAIGTTLYFCGLAGIFSVQFNLFEILLFAATISATDPVTVIAVFQETNVNEHLFVNVFGEALFNDGAAIVLYSLFLQFGQIGVENMHVSDYLLGGASFFLVAGGGVVVGLVFAFIASFTTRFITPSTTIVGPIFVFLFPYLSYLTAELCSVSSMYAIVICGMFMKEYIKCNISHESIVSVKYVTKMIAQCSETVVFVFLGLSAVTLHHHWDIYFVLITISGCVVFRTIAVTTLSAILNRFRKRPLTAVDQFMLAYGGLRGAIGFGLALSIPAFGAKNMFVTTTMALIFFTAVLQGITIRPLVRYLKLERSDDDDTIIEKVYSCYVDSVLACIEGVVGQKGANTFRQKYENFNLRFLRRILTNNAPGQTFASSVIQSENLIRCCVKIAIKETLEKFSEKGTAPQNTTETVPHPINAGIDAVEMETIFSSILDKKIETVTNQLEQNTYEDIADDCYTGDVVRKEFKSRTQSLPTALDNVSMP</sequence>
<feature type="transmembrane region" description="Helical" evidence="10">
    <location>
        <begin position="366"/>
        <end position="394"/>
    </location>
</feature>
<comment type="subcellular location">
    <subcellularLocation>
        <location evidence="1">Membrane</location>
        <topology evidence="1">Multi-pass membrane protein</topology>
    </subcellularLocation>
</comment>
<feature type="transmembrane region" description="Helical" evidence="10">
    <location>
        <begin position="207"/>
        <end position="229"/>
    </location>
</feature>
<protein>
    <recommendedName>
        <fullName evidence="9">Sodium/hydrogen exchanger</fullName>
    </recommendedName>
</protein>
<keyword evidence="11" id="KW-0732">Signal</keyword>
<keyword evidence="8 9" id="KW-0739">Sodium transport</keyword>
<organism evidence="13 14">
    <name type="scientific">Panagrellus redivivus</name>
    <name type="common">Microworm</name>
    <dbReference type="NCBI Taxonomy" id="6233"/>
    <lineage>
        <taxon>Eukaryota</taxon>
        <taxon>Metazoa</taxon>
        <taxon>Ecdysozoa</taxon>
        <taxon>Nematoda</taxon>
        <taxon>Chromadorea</taxon>
        <taxon>Rhabditida</taxon>
        <taxon>Tylenchina</taxon>
        <taxon>Panagrolaimomorpha</taxon>
        <taxon>Panagrolaimoidea</taxon>
        <taxon>Panagrolaimidae</taxon>
        <taxon>Panagrellus</taxon>
    </lineage>
</organism>
<evidence type="ECO:0000259" key="12">
    <source>
        <dbReference type="Pfam" id="PF00999"/>
    </source>
</evidence>
<keyword evidence="7 10" id="KW-0472">Membrane</keyword>
<feature type="transmembrane region" description="Helical" evidence="10">
    <location>
        <begin position="433"/>
        <end position="456"/>
    </location>
</feature>
<feature type="transmembrane region" description="Helical" evidence="10">
    <location>
        <begin position="249"/>
        <end position="269"/>
    </location>
</feature>
<feature type="transmembrane region" description="Helical" evidence="10">
    <location>
        <begin position="114"/>
        <end position="130"/>
    </location>
</feature>
<comment type="similarity">
    <text evidence="9">Belongs to the monovalent cation:proton antiporter 1 (CPA1) transporter (TC 2.A.36) family.</text>
</comment>
<keyword evidence="2 9" id="KW-0813">Transport</keyword>
<evidence type="ECO:0000256" key="5">
    <source>
        <dbReference type="ARBA" id="ARBA00023053"/>
    </source>
</evidence>
<dbReference type="GO" id="GO:0051453">
    <property type="term" value="P:regulation of intracellular pH"/>
    <property type="evidence" value="ECO:0007669"/>
    <property type="project" value="TreeGrafter"/>
</dbReference>